<keyword evidence="3" id="KW-0001">2Fe-2S</keyword>
<dbReference type="KEGG" id="vpe:Varpa_1877"/>
<evidence type="ECO:0000256" key="5">
    <source>
        <dbReference type="ARBA" id="ARBA00022989"/>
    </source>
</evidence>
<name>E6V7S4_VARPE</name>
<dbReference type="Pfam" id="PF00355">
    <property type="entry name" value="Rieske"/>
    <property type="match status" value="1"/>
</dbReference>
<evidence type="ECO:0000256" key="3">
    <source>
        <dbReference type="ARBA" id="ARBA00022714"/>
    </source>
</evidence>
<dbReference type="PANTHER" id="PTHR21266">
    <property type="entry name" value="IRON-SULFUR DOMAIN CONTAINING PROTEIN"/>
    <property type="match status" value="1"/>
</dbReference>
<dbReference type="InterPro" id="IPR017941">
    <property type="entry name" value="Rieske_2Fe-2S"/>
</dbReference>
<dbReference type="Proteomes" id="UP000008917">
    <property type="component" value="Chromosome"/>
</dbReference>
<dbReference type="InterPro" id="IPR050584">
    <property type="entry name" value="Cholesterol_7-desaturase"/>
</dbReference>
<accession>E6V7S4</accession>
<dbReference type="PROSITE" id="PS51296">
    <property type="entry name" value="RIESKE"/>
    <property type="match status" value="1"/>
</dbReference>
<keyword evidence="7" id="KW-0408">Iron</keyword>
<keyword evidence="2" id="KW-0812">Transmembrane</keyword>
<dbReference type="HOGENOM" id="CLU_107182_0_0_4"/>
<feature type="domain" description="Rieske" evidence="11">
    <location>
        <begin position="24"/>
        <end position="130"/>
    </location>
</feature>
<keyword evidence="9" id="KW-0472">Membrane</keyword>
<dbReference type="GO" id="GO:0005737">
    <property type="term" value="C:cytoplasm"/>
    <property type="evidence" value="ECO:0007669"/>
    <property type="project" value="TreeGrafter"/>
</dbReference>
<evidence type="ECO:0000256" key="2">
    <source>
        <dbReference type="ARBA" id="ARBA00022692"/>
    </source>
</evidence>
<dbReference type="PANTHER" id="PTHR21266:SF32">
    <property type="entry name" value="CHOLESTEROL 7-DESATURASE NVD"/>
    <property type="match status" value="1"/>
</dbReference>
<evidence type="ECO:0000313" key="13">
    <source>
        <dbReference type="Proteomes" id="UP000008917"/>
    </source>
</evidence>
<dbReference type="GO" id="GO:0051537">
    <property type="term" value="F:2 iron, 2 sulfur cluster binding"/>
    <property type="evidence" value="ECO:0007669"/>
    <property type="project" value="UniProtKB-KW"/>
</dbReference>
<gene>
    <name evidence="12" type="ordered locus">Varpa_1877</name>
</gene>
<keyword evidence="6" id="KW-0560">Oxidoreductase</keyword>
<evidence type="ECO:0000256" key="4">
    <source>
        <dbReference type="ARBA" id="ARBA00022723"/>
    </source>
</evidence>
<evidence type="ECO:0000256" key="8">
    <source>
        <dbReference type="ARBA" id="ARBA00023014"/>
    </source>
</evidence>
<dbReference type="EMBL" id="CP002417">
    <property type="protein sequence ID" value="ADU36087.1"/>
    <property type="molecule type" value="Genomic_DNA"/>
</dbReference>
<evidence type="ECO:0000313" key="12">
    <source>
        <dbReference type="EMBL" id="ADU36087.1"/>
    </source>
</evidence>
<dbReference type="InterPro" id="IPR036922">
    <property type="entry name" value="Rieske_2Fe-2S_sf"/>
</dbReference>
<reference evidence="13" key="1">
    <citation type="submission" date="2010-12" db="EMBL/GenBank/DDBJ databases">
        <title>Complete sequence of Variovorax paradoxus EPS.</title>
        <authorList>
            <consortium name="US DOE Joint Genome Institute"/>
            <person name="Lucas S."/>
            <person name="Copeland A."/>
            <person name="Lapidus A."/>
            <person name="Cheng J.-F."/>
            <person name="Goodwin L."/>
            <person name="Pitluck S."/>
            <person name="Teshima H."/>
            <person name="Detter J.C."/>
            <person name="Han C."/>
            <person name="Tapia R."/>
            <person name="Land M."/>
            <person name="Hauser L."/>
            <person name="Kyrpides N."/>
            <person name="Ivanova N."/>
            <person name="Ovchinnikova G."/>
            <person name="Orwin P."/>
            <person name="Han J.-I.G."/>
            <person name="Woyke T."/>
        </authorList>
    </citation>
    <scope>NUCLEOTIDE SEQUENCE [LARGE SCALE GENOMIC DNA]</scope>
    <source>
        <strain evidence="13">EPS</strain>
    </source>
</reference>
<evidence type="ECO:0000256" key="10">
    <source>
        <dbReference type="SAM" id="MobiDB-lite"/>
    </source>
</evidence>
<comment type="subcellular location">
    <subcellularLocation>
        <location evidence="1">Membrane</location>
    </subcellularLocation>
</comment>
<keyword evidence="4" id="KW-0479">Metal-binding</keyword>
<dbReference type="GO" id="GO:0046872">
    <property type="term" value="F:metal ion binding"/>
    <property type="evidence" value="ECO:0007669"/>
    <property type="project" value="UniProtKB-KW"/>
</dbReference>
<dbReference type="SUPFAM" id="SSF50022">
    <property type="entry name" value="ISP domain"/>
    <property type="match status" value="1"/>
</dbReference>
<keyword evidence="5" id="KW-1133">Transmembrane helix</keyword>
<protein>
    <submittedName>
        <fullName evidence="12">Rieske (2Fe-2S) iron-sulfur domain</fullName>
    </submittedName>
</protein>
<dbReference type="STRING" id="595537.Varpa_1877"/>
<reference evidence="12 13" key="2">
    <citation type="journal article" date="2013" name="Genome Announc.">
        <title>Genome of the Root-Associated Plant Growth-Promoting Bacterium Variovorax paradoxus Strain EPS.</title>
        <authorList>
            <person name="Han J.I."/>
            <person name="Spain J.C."/>
            <person name="Leadbetter J.R."/>
            <person name="Ovchinnikova G."/>
            <person name="Goodwin L.A."/>
            <person name="Han C.S."/>
            <person name="Woyke T."/>
            <person name="Davenport K.W."/>
            <person name="Orwin P.M."/>
        </authorList>
    </citation>
    <scope>NUCLEOTIDE SEQUENCE [LARGE SCALE GENOMIC DNA]</scope>
    <source>
        <strain evidence="12 13">EPS</strain>
    </source>
</reference>
<proteinExistence type="predicted"/>
<evidence type="ECO:0000256" key="6">
    <source>
        <dbReference type="ARBA" id="ARBA00023002"/>
    </source>
</evidence>
<dbReference type="AlphaFoldDB" id="E6V7S4"/>
<evidence type="ECO:0000256" key="7">
    <source>
        <dbReference type="ARBA" id="ARBA00023004"/>
    </source>
</evidence>
<dbReference type="GO" id="GO:0016491">
    <property type="term" value="F:oxidoreductase activity"/>
    <property type="evidence" value="ECO:0007669"/>
    <property type="project" value="UniProtKB-KW"/>
</dbReference>
<evidence type="ECO:0000256" key="1">
    <source>
        <dbReference type="ARBA" id="ARBA00004370"/>
    </source>
</evidence>
<keyword evidence="8" id="KW-0411">Iron-sulfur</keyword>
<dbReference type="GO" id="GO:0016020">
    <property type="term" value="C:membrane"/>
    <property type="evidence" value="ECO:0007669"/>
    <property type="project" value="UniProtKB-SubCell"/>
</dbReference>
<sequence>MVARRPCEIHTMNTDPAPHDMPRWHPVARSADLRPGANIVAGFAEGQELALWRSADGAAQAWDNRCPHRSVRFTLGQVIEDRLACAYHGWQYAAGNGQCVNIPAHPAMQAPRNVCAKVFGAVDAAGMLWVNLVAEDASAAPPSLADAIPAGWHFCRTLTLRAGAHDVRDALAQQGFAADAATGAFRGALEEVQSVALVLDAQPQLTFVHLWTEAPPGSDAMKTLHTAARNLRSAIETQG</sequence>
<evidence type="ECO:0000256" key="9">
    <source>
        <dbReference type="ARBA" id="ARBA00023136"/>
    </source>
</evidence>
<evidence type="ECO:0000259" key="11">
    <source>
        <dbReference type="PROSITE" id="PS51296"/>
    </source>
</evidence>
<feature type="region of interest" description="Disordered" evidence="10">
    <location>
        <begin position="1"/>
        <end position="22"/>
    </location>
</feature>
<dbReference type="eggNOG" id="COG4638">
    <property type="taxonomic scope" value="Bacteria"/>
</dbReference>
<dbReference type="Gene3D" id="2.102.10.10">
    <property type="entry name" value="Rieske [2Fe-2S] iron-sulphur domain"/>
    <property type="match status" value="1"/>
</dbReference>
<organism evidence="12 13">
    <name type="scientific">Variovorax paradoxus (strain EPS)</name>
    <dbReference type="NCBI Taxonomy" id="595537"/>
    <lineage>
        <taxon>Bacteria</taxon>
        <taxon>Pseudomonadati</taxon>
        <taxon>Pseudomonadota</taxon>
        <taxon>Betaproteobacteria</taxon>
        <taxon>Burkholderiales</taxon>
        <taxon>Comamonadaceae</taxon>
        <taxon>Variovorax</taxon>
    </lineage>
</organism>